<reference evidence="2" key="1">
    <citation type="submission" date="2021-02" db="EMBL/GenBank/DDBJ databases">
        <authorList>
            <person name="Nieuwenhuis M."/>
            <person name="Van De Peppel L.J.J."/>
        </authorList>
    </citation>
    <scope>NUCLEOTIDE SEQUENCE</scope>
    <source>
        <strain evidence="2">D49</strain>
    </source>
</reference>
<evidence type="ECO:0000313" key="2">
    <source>
        <dbReference type="EMBL" id="KAG5653327.1"/>
    </source>
</evidence>
<reference evidence="2" key="2">
    <citation type="submission" date="2021-10" db="EMBL/GenBank/DDBJ databases">
        <title>Phylogenomics reveals ancestral predisposition of the termite-cultivated fungus Termitomyces towards a domesticated lifestyle.</title>
        <authorList>
            <person name="Auxier B."/>
            <person name="Grum-Grzhimaylo A."/>
            <person name="Cardenas M.E."/>
            <person name="Lodge J.D."/>
            <person name="Laessoe T."/>
            <person name="Pedersen O."/>
            <person name="Smith M.E."/>
            <person name="Kuyper T.W."/>
            <person name="Franco-Molano E.A."/>
            <person name="Baroni T.J."/>
            <person name="Aanen D.K."/>
        </authorList>
    </citation>
    <scope>NUCLEOTIDE SEQUENCE</scope>
    <source>
        <strain evidence="2">D49</strain>
    </source>
</reference>
<dbReference type="Proteomes" id="UP000717328">
    <property type="component" value="Unassembled WGS sequence"/>
</dbReference>
<dbReference type="OrthoDB" id="2210012at2759"/>
<evidence type="ECO:0000313" key="3">
    <source>
        <dbReference type="Proteomes" id="UP000717328"/>
    </source>
</evidence>
<keyword evidence="3" id="KW-1185">Reference proteome</keyword>
<proteinExistence type="predicted"/>
<organism evidence="2 3">
    <name type="scientific">Sphagnurus paluster</name>
    <dbReference type="NCBI Taxonomy" id="117069"/>
    <lineage>
        <taxon>Eukaryota</taxon>
        <taxon>Fungi</taxon>
        <taxon>Dikarya</taxon>
        <taxon>Basidiomycota</taxon>
        <taxon>Agaricomycotina</taxon>
        <taxon>Agaricomycetes</taxon>
        <taxon>Agaricomycetidae</taxon>
        <taxon>Agaricales</taxon>
        <taxon>Tricholomatineae</taxon>
        <taxon>Lyophyllaceae</taxon>
        <taxon>Sphagnurus</taxon>
    </lineage>
</organism>
<dbReference type="AlphaFoldDB" id="A0A9P7GMD5"/>
<feature type="region of interest" description="Disordered" evidence="1">
    <location>
        <begin position="98"/>
        <end position="134"/>
    </location>
</feature>
<sequence>MDTNWCLACDCHFVCFPYFLSSSSPPNHFPQEGPGPYCSPLCQDNSGPSNFLERYSEVDYDDDFDDIIYHQVDDVHTNSRDAGILAWAAAIPPASGCDYPARSRPTTPSKPPTPSTSRLPKLLRPNQRPAPPALCVTAPRAAPASPTRPMVTPKQHFAFASRTSLGADSTDNSVLSGPTDSSIATPASTLAIAIPSSSFLGALATHVRSWVAGPPTPLIASPTSPKLAFHQTTPSTAKPNPAHLLNLCPPDLSCSYFENTFLPRTRAS</sequence>
<gene>
    <name evidence="2" type="ORF">H0H81_001067</name>
</gene>
<evidence type="ECO:0000256" key="1">
    <source>
        <dbReference type="SAM" id="MobiDB-lite"/>
    </source>
</evidence>
<name>A0A9P7GMD5_9AGAR</name>
<dbReference type="EMBL" id="JABCKI010000059">
    <property type="protein sequence ID" value="KAG5653327.1"/>
    <property type="molecule type" value="Genomic_DNA"/>
</dbReference>
<comment type="caution">
    <text evidence="2">The sequence shown here is derived from an EMBL/GenBank/DDBJ whole genome shotgun (WGS) entry which is preliminary data.</text>
</comment>
<protein>
    <submittedName>
        <fullName evidence="2">Uncharacterized protein</fullName>
    </submittedName>
</protein>
<accession>A0A9P7GMD5</accession>